<comment type="caution">
    <text evidence="1">The sequence shown here is derived from an EMBL/GenBank/DDBJ whole genome shotgun (WGS) entry which is preliminary data.</text>
</comment>
<sequence>MADNQIPAEQTEVTRETKKPRFNKNDKFDNKTKDHSKEPMSDSKRAIISTFTQYRDILDSHYDQRERIIKCSRDITALSKKMVFSLLRITQDSAENVFRDVEIKHSVVLDLFAKVAVDLQGSNALKYNRQATGGLQEYIEALGLWVFLRDNTLITKDQVEDMVRSKGTMVTVTDEDYVLGISDLPGEVNRYCINAIGKSDHEAVKRSLVFLRALKEGINLIMCSGKIRDLHKKLEVLDSSLEKTEKAYYSMSIRDTEMHRANITDIDTSSGSVTVA</sequence>
<keyword evidence="2" id="KW-1185">Reference proteome</keyword>
<accession>A0ACC1IPT6</accession>
<dbReference type="EMBL" id="JANBPG010000231">
    <property type="protein sequence ID" value="KAJ1898530.1"/>
    <property type="molecule type" value="Genomic_DNA"/>
</dbReference>
<protein>
    <submittedName>
        <fullName evidence="1">Uncharacterized protein</fullName>
    </submittedName>
</protein>
<proteinExistence type="predicted"/>
<dbReference type="Proteomes" id="UP001150581">
    <property type="component" value="Unassembled WGS sequence"/>
</dbReference>
<evidence type="ECO:0000313" key="1">
    <source>
        <dbReference type="EMBL" id="KAJ1898530.1"/>
    </source>
</evidence>
<gene>
    <name evidence="1" type="ORF">LPJ66_002688</name>
</gene>
<reference evidence="1" key="1">
    <citation type="submission" date="2022-07" db="EMBL/GenBank/DDBJ databases">
        <title>Phylogenomic reconstructions and comparative analyses of Kickxellomycotina fungi.</title>
        <authorList>
            <person name="Reynolds N.K."/>
            <person name="Stajich J.E."/>
            <person name="Barry K."/>
            <person name="Grigoriev I.V."/>
            <person name="Crous P."/>
            <person name="Smith M.E."/>
        </authorList>
    </citation>
    <scope>NUCLEOTIDE SEQUENCE</scope>
    <source>
        <strain evidence="1">Benny 63K</strain>
    </source>
</reference>
<name>A0ACC1IPT6_9FUNG</name>
<organism evidence="1 2">
    <name type="scientific">Kickxella alabastrina</name>
    <dbReference type="NCBI Taxonomy" id="61397"/>
    <lineage>
        <taxon>Eukaryota</taxon>
        <taxon>Fungi</taxon>
        <taxon>Fungi incertae sedis</taxon>
        <taxon>Zoopagomycota</taxon>
        <taxon>Kickxellomycotina</taxon>
        <taxon>Kickxellomycetes</taxon>
        <taxon>Kickxellales</taxon>
        <taxon>Kickxellaceae</taxon>
        <taxon>Kickxella</taxon>
    </lineage>
</organism>
<evidence type="ECO:0000313" key="2">
    <source>
        <dbReference type="Proteomes" id="UP001150581"/>
    </source>
</evidence>